<evidence type="ECO:0000256" key="3">
    <source>
        <dbReference type="ARBA" id="ARBA00022737"/>
    </source>
</evidence>
<evidence type="ECO:0000256" key="2">
    <source>
        <dbReference type="ARBA" id="ARBA00022723"/>
    </source>
</evidence>
<dbReference type="STRING" id="9838.ENSCDRP00005024366"/>
<dbReference type="PANTHER" id="PTHR23048:SF0">
    <property type="entry name" value="CALMODULIN LIKE 3"/>
    <property type="match status" value="1"/>
</dbReference>
<dbReference type="PROSITE" id="PS50222">
    <property type="entry name" value="EF_HAND_2"/>
    <property type="match status" value="4"/>
</dbReference>
<dbReference type="Pfam" id="PF13499">
    <property type="entry name" value="EF-hand_7"/>
    <property type="match status" value="2"/>
</dbReference>
<evidence type="ECO:0000256" key="1">
    <source>
        <dbReference type="ARBA" id="ARBA00009763"/>
    </source>
</evidence>
<dbReference type="CDD" id="cd00051">
    <property type="entry name" value="EFh"/>
    <property type="match status" value="1"/>
</dbReference>
<dbReference type="SMART" id="SM00054">
    <property type="entry name" value="EFh"/>
    <property type="match status" value="4"/>
</dbReference>
<dbReference type="PROSITE" id="PS00018">
    <property type="entry name" value="EF_HAND_1"/>
    <property type="match status" value="3"/>
</dbReference>
<evidence type="ECO:0000256" key="4">
    <source>
        <dbReference type="ARBA" id="ARBA00022837"/>
    </source>
</evidence>
<dbReference type="SUPFAM" id="SSF47473">
    <property type="entry name" value="EF-hand"/>
    <property type="match status" value="1"/>
</dbReference>
<accession>A0A5N4C4Q7</accession>
<evidence type="ECO:0000313" key="6">
    <source>
        <dbReference type="EMBL" id="KAB1253837.1"/>
    </source>
</evidence>
<dbReference type="PANTHER" id="PTHR23048">
    <property type="entry name" value="MYOSIN LIGHT CHAIN 1, 3"/>
    <property type="match status" value="1"/>
</dbReference>
<dbReference type="GO" id="GO:0016460">
    <property type="term" value="C:myosin II complex"/>
    <property type="evidence" value="ECO:0007669"/>
    <property type="project" value="TreeGrafter"/>
</dbReference>
<dbReference type="SMR" id="A0A5N4C4Q7"/>
<evidence type="ECO:0000259" key="5">
    <source>
        <dbReference type="PROSITE" id="PS50222"/>
    </source>
</evidence>
<keyword evidence="4" id="KW-0106">Calcium</keyword>
<dbReference type="FunFam" id="1.10.238.10:FF:000181">
    <property type="entry name" value="CALML5 isoform 1"/>
    <property type="match status" value="1"/>
</dbReference>
<keyword evidence="7" id="KW-1185">Reference proteome</keyword>
<dbReference type="InterPro" id="IPR011992">
    <property type="entry name" value="EF-hand-dom_pair"/>
</dbReference>
<keyword evidence="2" id="KW-0479">Metal-binding</keyword>
<dbReference type="AlphaFoldDB" id="A0A5N4C4Q7"/>
<name>A0A5N4C4Q7_CAMDR</name>
<comment type="similarity">
    <text evidence="1">Belongs to the calmodulin family.</text>
</comment>
<dbReference type="InterPro" id="IPR002048">
    <property type="entry name" value="EF_hand_dom"/>
</dbReference>
<evidence type="ECO:0000313" key="7">
    <source>
        <dbReference type="Proteomes" id="UP000299084"/>
    </source>
</evidence>
<keyword evidence="3" id="KW-0677">Repeat</keyword>
<dbReference type="Proteomes" id="UP000299084">
    <property type="component" value="Unassembled WGS sequence"/>
</dbReference>
<proteinExistence type="inferred from homology"/>
<feature type="domain" description="EF-hand" evidence="5">
    <location>
        <begin position="116"/>
        <end position="151"/>
    </location>
</feature>
<gene>
    <name evidence="6" type="primary">Calmodulin</name>
    <name evidence="6" type="ORF">Cadr_000027098</name>
</gene>
<reference evidence="6 7" key="1">
    <citation type="journal article" date="2019" name="Mol. Ecol. Resour.">
        <title>Improving Illumina assemblies with Hi-C and long reads: an example with the North African dromedary.</title>
        <authorList>
            <person name="Elbers J.P."/>
            <person name="Rogers M.F."/>
            <person name="Perelman P.L."/>
            <person name="Proskuryakova A.A."/>
            <person name="Serdyukova N.A."/>
            <person name="Johnson W.E."/>
            <person name="Horin P."/>
            <person name="Corander J."/>
            <person name="Murphy D."/>
            <person name="Burger P.A."/>
        </authorList>
    </citation>
    <scope>NUCLEOTIDE SEQUENCE [LARGE SCALE GENOMIC DNA]</scope>
    <source>
        <strain evidence="6">Drom800</strain>
        <tissue evidence="6">Blood</tissue>
    </source>
</reference>
<dbReference type="FunFam" id="1.10.238.10:FF:000251">
    <property type="entry name" value="Calmodulin-related protein 97A"/>
    <property type="match status" value="1"/>
</dbReference>
<comment type="caution">
    <text evidence="6">The sequence shown here is derived from an EMBL/GenBank/DDBJ whole genome shotgun (WGS) entry which is preliminary data.</text>
</comment>
<dbReference type="Gene3D" id="1.10.238.10">
    <property type="entry name" value="EF-hand"/>
    <property type="match status" value="2"/>
</dbReference>
<dbReference type="InterPro" id="IPR050230">
    <property type="entry name" value="CALM/Myosin/TropC-like"/>
</dbReference>
<sequence>MAEQLSEEQVAEFKMAFDSVDKNRDGVVNVEELGAVMRALDQAPSEAMLKEFISQMDTDGDSAINFQEFLVAMAKMKALGGKGHLREAFRAFDLDGNGRISLDELKQATAKLGVTLSPEELDVMIREADVDQDGQVDYEEFLHILAQKHIIGPNLGEGELVCFVTEKLRTPPTQRGRVRSRGLSSQLDIAQDEEDARGRAVLGAVEELAGERTDRLCASWLVKVPDVR</sequence>
<dbReference type="GO" id="GO:0005509">
    <property type="term" value="F:calcium ion binding"/>
    <property type="evidence" value="ECO:0007669"/>
    <property type="project" value="InterPro"/>
</dbReference>
<feature type="domain" description="EF-hand" evidence="5">
    <location>
        <begin position="8"/>
        <end position="43"/>
    </location>
</feature>
<feature type="domain" description="EF-hand" evidence="5">
    <location>
        <begin position="80"/>
        <end position="115"/>
    </location>
</feature>
<protein>
    <submittedName>
        <fullName evidence="6">Calmodulin</fullName>
    </submittedName>
</protein>
<organism evidence="6 7">
    <name type="scientific">Camelus dromedarius</name>
    <name type="common">Dromedary</name>
    <name type="synonym">Arabian camel</name>
    <dbReference type="NCBI Taxonomy" id="9838"/>
    <lineage>
        <taxon>Eukaryota</taxon>
        <taxon>Metazoa</taxon>
        <taxon>Chordata</taxon>
        <taxon>Craniata</taxon>
        <taxon>Vertebrata</taxon>
        <taxon>Euteleostomi</taxon>
        <taxon>Mammalia</taxon>
        <taxon>Eutheria</taxon>
        <taxon>Laurasiatheria</taxon>
        <taxon>Artiodactyla</taxon>
        <taxon>Tylopoda</taxon>
        <taxon>Camelidae</taxon>
        <taxon>Camelus</taxon>
    </lineage>
</organism>
<dbReference type="EMBL" id="JWIN03000035">
    <property type="protein sequence ID" value="KAB1253837.1"/>
    <property type="molecule type" value="Genomic_DNA"/>
</dbReference>
<dbReference type="InterPro" id="IPR018247">
    <property type="entry name" value="EF_Hand_1_Ca_BS"/>
</dbReference>
<feature type="domain" description="EF-hand" evidence="5">
    <location>
        <begin position="44"/>
        <end position="79"/>
    </location>
</feature>